<keyword evidence="4" id="KW-0505">Motor protein</keyword>
<gene>
    <name evidence="9" type="ORF">CCMP2556_LOCUS20579</name>
</gene>
<evidence type="ECO:0000256" key="4">
    <source>
        <dbReference type="ARBA" id="ARBA00023175"/>
    </source>
</evidence>
<dbReference type="InterPro" id="IPR027417">
    <property type="entry name" value="P-loop_NTPase"/>
</dbReference>
<dbReference type="InterPro" id="IPR036961">
    <property type="entry name" value="Kinesin_motor_dom_sf"/>
</dbReference>
<sequence length="856" mass="97528">MFERRINAMQTIGINKEDLTEVFHMVAAVLNLGNAKFDAPPNNSEGSMVMAECANSVAMAEKLLGIKSGELEKALCNQTRVTRSERIRSPVNVRQAADNRDALAKALYGIVFNFIVYSTNLSIGYIDDVKLFVGVLDIFGFECFKMNSFEQWMPQTLCINFTNERLQQFFNSFVFKLEEQLYELESKEMSQKSCCAKAEVVVMRCWMRNASCRTALTKAAQSPERGHSSAKAAAKHRSETAAKKKQELQPRTVEHRGKQRAAVAEAWKVKQRYNIAFQSSMLVVMGQQSAGKTSFIERYLSYAYSEVKRGMGTMRPAVLTCLPQEPHLDDVIEVAEELETGGQSQVERFEGSAARTYLQNWTIEKNRIGKPSKKKLLITIFSKECTTPRRIMDMPGIRSNDEDGNEGFNDAIVEMVLEELKKPDSIVLSLADANNEPTLDQLVTLLKKHRAILHQVNLHKRFRLVLTKSDQWFRGISGGKKVQEHLRSWQNELFGFEPMLIGSTLDPKQADESPESRTLQYKTADEREAKSVQEFWDESLKGELEQDKAFVKYWDEKVGFKKVVQIVEDHALDMDLEKVTVMMREIQLHQDDVKVQSQKIEVDLRNSDSQQLRYQGSLLVSALVGDTKRFSTASTGAGAELFLSHSDTLKENAKTLEEEEADFEAKRSEYSPDAMHNAFETSVGRTIDYTRSDEHAPGNFEEFYKEIKEDKAFMTSAPLSASRLTAGAAGYRAGQFFERMVLRFMHPEPEDRDRINCAGAVNTDFMFLDDELTRVLKVLQIKAAKLREIALYFVQKTSHMQMMCFSYAWSNMLRKKQFRPFIESLAAVAGEDRVYETLRLGFHKQLLVHAQKAYTD</sequence>
<evidence type="ECO:0000259" key="8">
    <source>
        <dbReference type="PROSITE" id="PS51456"/>
    </source>
</evidence>
<dbReference type="Gene3D" id="3.40.850.10">
    <property type="entry name" value="Kinesin motor domain"/>
    <property type="match status" value="1"/>
</dbReference>
<dbReference type="EMBL" id="CAXAMN010012113">
    <property type="protein sequence ID" value="CAK9037207.1"/>
    <property type="molecule type" value="Genomic_DNA"/>
</dbReference>
<organism evidence="9 10">
    <name type="scientific">Durusdinium trenchii</name>
    <dbReference type="NCBI Taxonomy" id="1381693"/>
    <lineage>
        <taxon>Eukaryota</taxon>
        <taxon>Sar</taxon>
        <taxon>Alveolata</taxon>
        <taxon>Dinophyceae</taxon>
        <taxon>Suessiales</taxon>
        <taxon>Symbiodiniaceae</taxon>
        <taxon>Durusdinium</taxon>
    </lineage>
</organism>
<name>A0ABP0LG09_9DINO</name>
<evidence type="ECO:0000256" key="1">
    <source>
        <dbReference type="ARBA" id="ARBA00022741"/>
    </source>
</evidence>
<dbReference type="SUPFAM" id="SSF52540">
    <property type="entry name" value="P-loop containing nucleoside triphosphate hydrolases"/>
    <property type="match status" value="2"/>
</dbReference>
<feature type="region of interest" description="Disordered" evidence="7">
    <location>
        <begin position="223"/>
        <end position="255"/>
    </location>
</feature>
<dbReference type="SMART" id="SM00242">
    <property type="entry name" value="MYSc"/>
    <property type="match status" value="1"/>
</dbReference>
<protein>
    <recommendedName>
        <fullName evidence="8">Myosin motor domain-containing protein</fullName>
    </recommendedName>
</protein>
<dbReference type="Gene3D" id="1.20.120.720">
    <property type="entry name" value="Myosin VI head, motor domain, U50 subdomain"/>
    <property type="match status" value="1"/>
</dbReference>
<feature type="domain" description="Myosin motor" evidence="8">
    <location>
        <begin position="1"/>
        <end position="185"/>
    </location>
</feature>
<reference evidence="9 10" key="1">
    <citation type="submission" date="2024-02" db="EMBL/GenBank/DDBJ databases">
        <authorList>
            <person name="Chen Y."/>
            <person name="Shah S."/>
            <person name="Dougan E. K."/>
            <person name="Thang M."/>
            <person name="Chan C."/>
        </authorList>
    </citation>
    <scope>NUCLEOTIDE SEQUENCE [LARGE SCALE GENOMIC DNA]</scope>
</reference>
<evidence type="ECO:0000256" key="6">
    <source>
        <dbReference type="PROSITE-ProRule" id="PRU00782"/>
    </source>
</evidence>
<comment type="similarity">
    <text evidence="6">Belongs to the TRAFAC class myosin-kinesin ATPase superfamily. Myosin family.</text>
</comment>
<evidence type="ECO:0000256" key="7">
    <source>
        <dbReference type="SAM" id="MobiDB-lite"/>
    </source>
</evidence>
<dbReference type="Pfam" id="PF00350">
    <property type="entry name" value="Dynamin_N"/>
    <property type="match status" value="1"/>
</dbReference>
<dbReference type="InterPro" id="IPR045063">
    <property type="entry name" value="Dynamin_N"/>
</dbReference>
<dbReference type="Pfam" id="PF00063">
    <property type="entry name" value="Myosin_head"/>
    <property type="match status" value="1"/>
</dbReference>
<evidence type="ECO:0000313" key="9">
    <source>
        <dbReference type="EMBL" id="CAK9037207.1"/>
    </source>
</evidence>
<comment type="caution">
    <text evidence="6">Lacks conserved residue(s) required for the propagation of feature annotation.</text>
</comment>
<keyword evidence="1" id="KW-0547">Nucleotide-binding</keyword>
<evidence type="ECO:0000313" key="10">
    <source>
        <dbReference type="Proteomes" id="UP001642484"/>
    </source>
</evidence>
<evidence type="ECO:0000256" key="3">
    <source>
        <dbReference type="ARBA" id="ARBA00023123"/>
    </source>
</evidence>
<dbReference type="Gene3D" id="1.10.10.820">
    <property type="match status" value="1"/>
</dbReference>
<dbReference type="PROSITE" id="PS51456">
    <property type="entry name" value="MYOSIN_MOTOR"/>
    <property type="match status" value="1"/>
</dbReference>
<dbReference type="Gene3D" id="3.40.50.300">
    <property type="entry name" value="P-loop containing nucleotide triphosphate hydrolases"/>
    <property type="match status" value="1"/>
</dbReference>
<dbReference type="Gene3D" id="1.20.58.530">
    <property type="match status" value="1"/>
</dbReference>
<keyword evidence="2" id="KW-0067">ATP-binding</keyword>
<evidence type="ECO:0000256" key="5">
    <source>
        <dbReference type="ARBA" id="ARBA00023203"/>
    </source>
</evidence>
<dbReference type="InterPro" id="IPR001609">
    <property type="entry name" value="Myosin_head_motor_dom-like"/>
</dbReference>
<keyword evidence="3 6" id="KW-0518">Myosin</keyword>
<feature type="compositionally biased region" description="Basic and acidic residues" evidence="7">
    <location>
        <begin position="236"/>
        <end position="255"/>
    </location>
</feature>
<dbReference type="Proteomes" id="UP001642484">
    <property type="component" value="Unassembled WGS sequence"/>
</dbReference>
<dbReference type="PANTHER" id="PTHR13140:SF706">
    <property type="entry name" value="DILUTE CLASS UNCONVENTIONAL MYOSIN, ISOFORM C"/>
    <property type="match status" value="1"/>
</dbReference>
<dbReference type="PANTHER" id="PTHR13140">
    <property type="entry name" value="MYOSIN"/>
    <property type="match status" value="1"/>
</dbReference>
<proteinExistence type="inferred from homology"/>
<evidence type="ECO:0000256" key="2">
    <source>
        <dbReference type="ARBA" id="ARBA00022840"/>
    </source>
</evidence>
<comment type="caution">
    <text evidence="9">The sequence shown here is derived from an EMBL/GenBank/DDBJ whole genome shotgun (WGS) entry which is preliminary data.</text>
</comment>
<keyword evidence="10" id="KW-1185">Reference proteome</keyword>
<keyword evidence="5 6" id="KW-0009">Actin-binding</keyword>
<accession>A0ABP0LG09</accession>